<keyword evidence="3" id="KW-1185">Reference proteome</keyword>
<sequence>MILATLVIGALATFLCHVYIRPATWRIIGTVISVVVLGTSLVFLTMNSNDHYGMEKVTTVKTTQIYPTSSKNGLNLMLYQPVGSNGDETVQIYKKTLDQKKPSHTQANEYTAANNHIKRTNKDSATLQVKETRWQFKSDGYKFWFGVSGLEDKLVKRTNTFNLPKDWLHLSTTQAKALQKKMSGMQTKEGQAKVKAQAQQYVQAKMKAAMTKDPSLATDKQQQAKLAKQYGQEFKQQMIKKVIADVK</sequence>
<dbReference type="OrthoDB" id="2249491at2"/>
<protein>
    <recommendedName>
        <fullName evidence="4">DUF4811 domain-containing protein</fullName>
    </recommendedName>
</protein>
<dbReference type="STRING" id="449659.IV66_GL001827"/>
<dbReference type="Proteomes" id="UP000051886">
    <property type="component" value="Unassembled WGS sequence"/>
</dbReference>
<dbReference type="EMBL" id="JQCN01000045">
    <property type="protein sequence ID" value="KRN98497.1"/>
    <property type="molecule type" value="Genomic_DNA"/>
</dbReference>
<accession>A0A0R2LAN4</accession>
<dbReference type="RefSeq" id="WP_017868388.1">
    <property type="nucleotide sequence ID" value="NZ_BJYB01000016.1"/>
</dbReference>
<evidence type="ECO:0000313" key="2">
    <source>
        <dbReference type="EMBL" id="KRN98497.1"/>
    </source>
</evidence>
<name>A0A0R2LAN4_9LACO</name>
<dbReference type="PATRIC" id="fig|449659.4.peg.1870"/>
<keyword evidence="1" id="KW-0472">Membrane</keyword>
<dbReference type="InterPro" id="IPR032083">
    <property type="entry name" value="DUF4811"/>
</dbReference>
<proteinExistence type="predicted"/>
<keyword evidence="1" id="KW-1133">Transmembrane helix</keyword>
<reference evidence="2 3" key="1">
    <citation type="journal article" date="2015" name="Genome Announc.">
        <title>Expanding the biotechnology potential of lactobacilli through comparative genomics of 213 strains and associated genera.</title>
        <authorList>
            <person name="Sun Z."/>
            <person name="Harris H.M."/>
            <person name="McCann A."/>
            <person name="Guo C."/>
            <person name="Argimon S."/>
            <person name="Zhang W."/>
            <person name="Yang X."/>
            <person name="Jeffery I.B."/>
            <person name="Cooney J.C."/>
            <person name="Kagawa T.F."/>
            <person name="Liu W."/>
            <person name="Song Y."/>
            <person name="Salvetti E."/>
            <person name="Wrobel A."/>
            <person name="Rasinkangas P."/>
            <person name="Parkhill J."/>
            <person name="Rea M.C."/>
            <person name="O'Sullivan O."/>
            <person name="Ritari J."/>
            <person name="Douillard F.P."/>
            <person name="Paul Ross R."/>
            <person name="Yang R."/>
            <person name="Briner A.E."/>
            <person name="Felis G.E."/>
            <person name="de Vos W.M."/>
            <person name="Barrangou R."/>
            <person name="Klaenhammer T.R."/>
            <person name="Caufield P.W."/>
            <person name="Cui Y."/>
            <person name="Zhang H."/>
            <person name="O'Toole P.W."/>
        </authorList>
    </citation>
    <scope>NUCLEOTIDE SEQUENCE [LARGE SCALE GENOMIC DNA]</scope>
    <source>
        <strain evidence="2 3">NBRC 103219</strain>
    </source>
</reference>
<keyword evidence="1" id="KW-0812">Transmembrane</keyword>
<evidence type="ECO:0008006" key="4">
    <source>
        <dbReference type="Google" id="ProtNLM"/>
    </source>
</evidence>
<evidence type="ECO:0000313" key="3">
    <source>
        <dbReference type="Proteomes" id="UP000051886"/>
    </source>
</evidence>
<organism evidence="2 3">
    <name type="scientific">Ligilactobacillus pobuzihii</name>
    <dbReference type="NCBI Taxonomy" id="449659"/>
    <lineage>
        <taxon>Bacteria</taxon>
        <taxon>Bacillati</taxon>
        <taxon>Bacillota</taxon>
        <taxon>Bacilli</taxon>
        <taxon>Lactobacillales</taxon>
        <taxon>Lactobacillaceae</taxon>
        <taxon>Ligilactobacillus</taxon>
    </lineage>
</organism>
<gene>
    <name evidence="2" type="ORF">IV66_GL001827</name>
</gene>
<feature type="transmembrane region" description="Helical" evidence="1">
    <location>
        <begin position="26"/>
        <end position="46"/>
    </location>
</feature>
<evidence type="ECO:0000256" key="1">
    <source>
        <dbReference type="SAM" id="Phobius"/>
    </source>
</evidence>
<dbReference type="AlphaFoldDB" id="A0A0R2LAN4"/>
<dbReference type="Pfam" id="PF16069">
    <property type="entry name" value="DUF4811"/>
    <property type="match status" value="1"/>
</dbReference>
<comment type="caution">
    <text evidence="2">The sequence shown here is derived from an EMBL/GenBank/DDBJ whole genome shotgun (WGS) entry which is preliminary data.</text>
</comment>